<dbReference type="InterPro" id="IPR013154">
    <property type="entry name" value="ADH-like_N"/>
</dbReference>
<dbReference type="RefSeq" id="WP_182559419.1">
    <property type="nucleotide sequence ID" value="NZ_JACGWT010000002.1"/>
</dbReference>
<dbReference type="SUPFAM" id="SSF51735">
    <property type="entry name" value="NAD(P)-binding Rossmann-fold domains"/>
    <property type="match status" value="1"/>
</dbReference>
<dbReference type="Gene3D" id="3.90.180.10">
    <property type="entry name" value="Medium-chain alcohol dehydrogenases, catalytic domain"/>
    <property type="match status" value="1"/>
</dbReference>
<dbReference type="InterPro" id="IPR011032">
    <property type="entry name" value="GroES-like_sf"/>
</dbReference>
<dbReference type="AlphaFoldDB" id="A0A7W3IRE9"/>
<dbReference type="InterPro" id="IPR052585">
    <property type="entry name" value="Lipid_raft_assoc_Zn_ADH"/>
</dbReference>
<dbReference type="SUPFAM" id="SSF50129">
    <property type="entry name" value="GroES-like"/>
    <property type="match status" value="1"/>
</dbReference>
<dbReference type="Pfam" id="PF08240">
    <property type="entry name" value="ADH_N"/>
    <property type="match status" value="1"/>
</dbReference>
<dbReference type="EMBL" id="JACGWT010000002">
    <property type="protein sequence ID" value="MBA8793869.1"/>
    <property type="molecule type" value="Genomic_DNA"/>
</dbReference>
<accession>A0A7W3IRE9</accession>
<dbReference type="InterPro" id="IPR020843">
    <property type="entry name" value="ER"/>
</dbReference>
<feature type="domain" description="Enoyl reductase (ER)" evidence="1">
    <location>
        <begin position="20"/>
        <end position="318"/>
    </location>
</feature>
<dbReference type="PANTHER" id="PTHR43482">
    <property type="entry name" value="PROTEIN AST1-RELATED"/>
    <property type="match status" value="1"/>
</dbReference>
<protein>
    <submittedName>
        <fullName evidence="2">NADPH:quinone reductase-like Zn-dependent oxidoreductase</fullName>
    </submittedName>
</protein>
<sequence>MTETTTPADGTRAVRFDRYGDRDVLRVESVERPVPGPGEVLVAIRAAGINPGEAAIRRGFLDAVAPSTFPSGQGSDLAGVVLEVGPDDPEQPDAPRFAVGDEVLGYSWTRSSHATHAAVPATQLVAKPAGLSWEVAGGLYVVGATAWAAIEAVDPQPGEVVAVSGAAGGVGTLVTQLLAARGVRVLGISSAANADWLTAHGAEFVDYHGDVAAHLRAAADRIDAFIDLHGDPYVQLAVDLGISPDRIDTIIDFAGAERLGAHAEGSVAGSRPEVLRALAGRLAAGELELPIAATYPLDRVADAFAELEEGHTHGKIVLIP</sequence>
<dbReference type="Gene3D" id="3.40.50.720">
    <property type="entry name" value="NAD(P)-binding Rossmann-like Domain"/>
    <property type="match status" value="1"/>
</dbReference>
<dbReference type="SMART" id="SM00829">
    <property type="entry name" value="PKS_ER"/>
    <property type="match status" value="1"/>
</dbReference>
<proteinExistence type="predicted"/>
<gene>
    <name evidence="2" type="ORF">FHX74_001474</name>
</gene>
<evidence type="ECO:0000313" key="3">
    <source>
        <dbReference type="Proteomes" id="UP000523079"/>
    </source>
</evidence>
<comment type="caution">
    <text evidence="2">The sequence shown here is derived from an EMBL/GenBank/DDBJ whole genome shotgun (WGS) entry which is preliminary data.</text>
</comment>
<keyword evidence="3" id="KW-1185">Reference proteome</keyword>
<evidence type="ECO:0000259" key="1">
    <source>
        <dbReference type="SMART" id="SM00829"/>
    </source>
</evidence>
<dbReference type="InterPro" id="IPR036291">
    <property type="entry name" value="NAD(P)-bd_dom_sf"/>
</dbReference>
<dbReference type="CDD" id="cd05289">
    <property type="entry name" value="MDR_like_2"/>
    <property type="match status" value="1"/>
</dbReference>
<name>A0A7W3IRE9_9ACTN</name>
<dbReference type="Pfam" id="PF13602">
    <property type="entry name" value="ADH_zinc_N_2"/>
    <property type="match status" value="1"/>
</dbReference>
<dbReference type="Proteomes" id="UP000523079">
    <property type="component" value="Unassembled WGS sequence"/>
</dbReference>
<evidence type="ECO:0000313" key="2">
    <source>
        <dbReference type="EMBL" id="MBA8793869.1"/>
    </source>
</evidence>
<dbReference type="PANTHER" id="PTHR43482:SF1">
    <property type="entry name" value="PROTEIN AST1-RELATED"/>
    <property type="match status" value="1"/>
</dbReference>
<organism evidence="2 3">
    <name type="scientific">Microlunatus kandeliicorticis</name>
    <dbReference type="NCBI Taxonomy" id="1759536"/>
    <lineage>
        <taxon>Bacteria</taxon>
        <taxon>Bacillati</taxon>
        <taxon>Actinomycetota</taxon>
        <taxon>Actinomycetes</taxon>
        <taxon>Propionibacteriales</taxon>
        <taxon>Propionibacteriaceae</taxon>
        <taxon>Microlunatus</taxon>
    </lineage>
</organism>
<reference evidence="2 3" key="1">
    <citation type="submission" date="2020-07" db="EMBL/GenBank/DDBJ databases">
        <title>Sequencing the genomes of 1000 actinobacteria strains.</title>
        <authorList>
            <person name="Klenk H.-P."/>
        </authorList>
    </citation>
    <scope>NUCLEOTIDE SEQUENCE [LARGE SCALE GENOMIC DNA]</scope>
    <source>
        <strain evidence="2 3">DSM 100723</strain>
    </source>
</reference>
<dbReference type="GO" id="GO:0016491">
    <property type="term" value="F:oxidoreductase activity"/>
    <property type="evidence" value="ECO:0007669"/>
    <property type="project" value="InterPro"/>
</dbReference>